<evidence type="ECO:0000256" key="7">
    <source>
        <dbReference type="SAM" id="Phobius"/>
    </source>
</evidence>
<dbReference type="InterPro" id="IPR006694">
    <property type="entry name" value="Fatty_acid_hydroxylase"/>
</dbReference>
<evidence type="ECO:0000256" key="6">
    <source>
        <dbReference type="ARBA" id="ARBA00023136"/>
    </source>
</evidence>
<dbReference type="InterPro" id="IPR051689">
    <property type="entry name" value="Sterol_desaturase/TMEM195"/>
</dbReference>
<feature type="transmembrane region" description="Helical" evidence="7">
    <location>
        <begin position="334"/>
        <end position="353"/>
    </location>
</feature>
<accession>A0A327QQ51</accession>
<dbReference type="GO" id="GO:0050479">
    <property type="term" value="F:glyceryl-ether monooxygenase activity"/>
    <property type="evidence" value="ECO:0007669"/>
    <property type="project" value="TreeGrafter"/>
</dbReference>
<dbReference type="EMBL" id="QLLN01000010">
    <property type="protein sequence ID" value="RAJ06158.1"/>
    <property type="molecule type" value="Genomic_DNA"/>
</dbReference>
<dbReference type="GO" id="GO:0008610">
    <property type="term" value="P:lipid biosynthetic process"/>
    <property type="evidence" value="ECO:0007669"/>
    <property type="project" value="InterPro"/>
</dbReference>
<evidence type="ECO:0000313" key="10">
    <source>
        <dbReference type="Proteomes" id="UP000249696"/>
    </source>
</evidence>
<organism evidence="9 10">
    <name type="scientific">Arenibacter echinorum</name>
    <dbReference type="NCBI Taxonomy" id="440515"/>
    <lineage>
        <taxon>Bacteria</taxon>
        <taxon>Pseudomonadati</taxon>
        <taxon>Bacteroidota</taxon>
        <taxon>Flavobacteriia</taxon>
        <taxon>Flavobacteriales</taxon>
        <taxon>Flavobacteriaceae</taxon>
        <taxon>Arenibacter</taxon>
    </lineage>
</organism>
<reference evidence="9 10" key="1">
    <citation type="submission" date="2018-06" db="EMBL/GenBank/DDBJ databases">
        <title>Genomic Encyclopedia of Archaeal and Bacterial Type Strains, Phase II (KMG-II): from individual species to whole genera.</title>
        <authorList>
            <person name="Goeker M."/>
        </authorList>
    </citation>
    <scope>NUCLEOTIDE SEQUENCE [LARGE SCALE GENOMIC DNA]</scope>
    <source>
        <strain evidence="9 10">DSM 23522</strain>
    </source>
</reference>
<feature type="transmembrane region" description="Helical" evidence="7">
    <location>
        <begin position="387"/>
        <end position="407"/>
    </location>
</feature>
<feature type="transmembrane region" description="Helical" evidence="7">
    <location>
        <begin position="359"/>
        <end position="378"/>
    </location>
</feature>
<proteinExistence type="predicted"/>
<evidence type="ECO:0000256" key="5">
    <source>
        <dbReference type="ARBA" id="ARBA00023098"/>
    </source>
</evidence>
<comment type="caution">
    <text evidence="9">The sequence shown here is derived from an EMBL/GenBank/DDBJ whole genome shotgun (WGS) entry which is preliminary data.</text>
</comment>
<protein>
    <submittedName>
        <fullName evidence="9">Sterol desaturase/sphingolipid hydroxylase (Fatty acid hydroxylase superfamily)</fullName>
    </submittedName>
</protein>
<evidence type="ECO:0000256" key="1">
    <source>
        <dbReference type="ARBA" id="ARBA00004127"/>
    </source>
</evidence>
<feature type="domain" description="Fatty acid hydroxylase" evidence="8">
    <location>
        <begin position="112"/>
        <end position="246"/>
    </location>
</feature>
<dbReference type="Pfam" id="PF04116">
    <property type="entry name" value="FA_hydroxylase"/>
    <property type="match status" value="1"/>
</dbReference>
<feature type="transmembrane region" description="Helical" evidence="7">
    <location>
        <begin position="419"/>
        <end position="439"/>
    </location>
</feature>
<dbReference type="GO" id="GO:0016020">
    <property type="term" value="C:membrane"/>
    <property type="evidence" value="ECO:0007669"/>
    <property type="project" value="GOC"/>
</dbReference>
<evidence type="ECO:0000256" key="2">
    <source>
        <dbReference type="ARBA" id="ARBA00022692"/>
    </source>
</evidence>
<evidence type="ECO:0000256" key="4">
    <source>
        <dbReference type="ARBA" id="ARBA00023002"/>
    </source>
</evidence>
<dbReference type="PANTHER" id="PTHR21624:SF1">
    <property type="entry name" value="ALKYLGLYCEROL MONOOXYGENASE"/>
    <property type="match status" value="1"/>
</dbReference>
<keyword evidence="6 7" id="KW-0472">Membrane</keyword>
<keyword evidence="4" id="KW-0560">Oxidoreductase</keyword>
<dbReference type="GO" id="GO:0012505">
    <property type="term" value="C:endomembrane system"/>
    <property type="evidence" value="ECO:0007669"/>
    <property type="project" value="UniProtKB-SubCell"/>
</dbReference>
<sequence>MVLVLKIRGNKKNNDFHYICERLQNLLCFMETYATALLYAIPFFVILLTIEITYGYFVKKQMHKVMDTVSSISSGLTNIIKDTLGLAVIIVSYPFLLEHLAITEIKATWLVWTIAFVVLDFAGYWNHRLSHKINIFWNQHVIHHSSEEFNLACALRQPISNLVGYFSLFLIPAAVLGVPQTVIAILAPIHLFAQFWYHTRHIGKMGWLEYVLVTPSQHRVHHAINPEYIDKNLGQILCVWDRMFGTFQEELDEVPPQFGVLKPAGTWNPIVINFQHLWRILQDVWRTRSLRDKLRIWFMPTGWRPDDVKEKYPISIIEDVYNFKRYGSNATIGLKLYAIFQMLISLGLMMFMFYNYTEIGFEGLLIFSGYIFIGIYGYTTLMDRKKYAVGIEVTRGLAGILWLVYFGDWFGLNAYLPMANMWIGAYFLITIFAAIYFSYFENKETELGMAA</sequence>
<comment type="subcellular location">
    <subcellularLocation>
        <location evidence="1">Endomembrane system</location>
        <topology evidence="1">Multi-pass membrane protein</topology>
    </subcellularLocation>
</comment>
<keyword evidence="10" id="KW-1185">Reference proteome</keyword>
<dbReference type="PANTHER" id="PTHR21624">
    <property type="entry name" value="STEROL DESATURASE-RELATED PROTEIN"/>
    <property type="match status" value="1"/>
</dbReference>
<evidence type="ECO:0000259" key="8">
    <source>
        <dbReference type="Pfam" id="PF04116"/>
    </source>
</evidence>
<feature type="transmembrane region" description="Helical" evidence="7">
    <location>
        <begin position="109"/>
        <end position="126"/>
    </location>
</feature>
<keyword evidence="5" id="KW-0443">Lipid metabolism</keyword>
<dbReference type="Proteomes" id="UP000249696">
    <property type="component" value="Unassembled WGS sequence"/>
</dbReference>
<feature type="transmembrane region" description="Helical" evidence="7">
    <location>
        <begin position="36"/>
        <end position="58"/>
    </location>
</feature>
<keyword evidence="2 7" id="KW-0812">Transmembrane</keyword>
<feature type="transmembrane region" description="Helical" evidence="7">
    <location>
        <begin position="79"/>
        <end position="97"/>
    </location>
</feature>
<name>A0A327QQ51_9FLAO</name>
<keyword evidence="3 7" id="KW-1133">Transmembrane helix</keyword>
<gene>
    <name evidence="9" type="ORF">LV92_04084</name>
</gene>
<evidence type="ECO:0000313" key="9">
    <source>
        <dbReference type="EMBL" id="RAJ06158.1"/>
    </source>
</evidence>
<dbReference type="GO" id="GO:0005506">
    <property type="term" value="F:iron ion binding"/>
    <property type="evidence" value="ECO:0007669"/>
    <property type="project" value="InterPro"/>
</dbReference>
<dbReference type="GO" id="GO:0006643">
    <property type="term" value="P:membrane lipid metabolic process"/>
    <property type="evidence" value="ECO:0007669"/>
    <property type="project" value="TreeGrafter"/>
</dbReference>
<dbReference type="AlphaFoldDB" id="A0A327QQ51"/>
<evidence type="ECO:0000256" key="3">
    <source>
        <dbReference type="ARBA" id="ARBA00022989"/>
    </source>
</evidence>